<evidence type="ECO:0000259" key="6">
    <source>
        <dbReference type="Pfam" id="PF14759"/>
    </source>
</evidence>
<dbReference type="EMBL" id="WTYJ01000001">
    <property type="protein sequence ID" value="MXO97596.1"/>
    <property type="molecule type" value="Genomic_DNA"/>
</dbReference>
<evidence type="ECO:0000259" key="5">
    <source>
        <dbReference type="Pfam" id="PF07992"/>
    </source>
</evidence>
<dbReference type="PANTHER" id="PTHR43557">
    <property type="entry name" value="APOPTOSIS-INDUCING FACTOR 1"/>
    <property type="match status" value="1"/>
</dbReference>
<organism evidence="7 8">
    <name type="scientific">Croceibacterium xixiisoli</name>
    <dbReference type="NCBI Taxonomy" id="1476466"/>
    <lineage>
        <taxon>Bacteria</taxon>
        <taxon>Pseudomonadati</taxon>
        <taxon>Pseudomonadota</taxon>
        <taxon>Alphaproteobacteria</taxon>
        <taxon>Sphingomonadales</taxon>
        <taxon>Erythrobacteraceae</taxon>
        <taxon>Croceibacterium</taxon>
    </lineage>
</organism>
<dbReference type="InterPro" id="IPR023753">
    <property type="entry name" value="FAD/NAD-binding_dom"/>
</dbReference>
<dbReference type="Pfam" id="PF14759">
    <property type="entry name" value="Reductase_C"/>
    <property type="match status" value="1"/>
</dbReference>
<dbReference type="Pfam" id="PF07992">
    <property type="entry name" value="Pyr_redox_2"/>
    <property type="match status" value="1"/>
</dbReference>
<dbReference type="GO" id="GO:0005737">
    <property type="term" value="C:cytoplasm"/>
    <property type="evidence" value="ECO:0007669"/>
    <property type="project" value="TreeGrafter"/>
</dbReference>
<evidence type="ECO:0000256" key="3">
    <source>
        <dbReference type="ARBA" id="ARBA00022827"/>
    </source>
</evidence>
<dbReference type="AlphaFoldDB" id="A0A6I4TP86"/>
<keyword evidence="2" id="KW-0285">Flavoprotein</keyword>
<keyword evidence="4" id="KW-0560">Oxidoreductase</keyword>
<sequence>MSRAGVPPITPRPRPTFTHYPVAAEVIEQRQTPQREEADLTADIIIVGTGHAGAQAAIALRQAGFEGSILMVGRDANPPYERPPLSKEYLSGEKPFERILIRPLQFWQDKAITLRLESPVVKVDPASKTVTLSNGEALTYGTLIWATGGDPRRLSCPGAQLSGVHYVRDRADVDRMMAELEGGARRALVVGGGYIGLEAAAVLRKLGAEVVLIEQQDRLLSRVAGPDLSAFYEAEHRAHGVDLRLETELVELTGTMDGMTGRVAGARFADGSAIACDIVVAGIGIIPAIGPLIAAGASGANGVDVDEYSRTSLPDIYAVGDCAAHANDFADGAVIRLESVQNANDQATAAARMICGTAQPYHAVPWFWSNQYDLRLQTVGLSIGHDATVLRGDVAERSFSVIYLRHGRVIALDCVNRTKDYAQGRKLVEARAAIAPEVLADVDIPIKEML</sequence>
<evidence type="ECO:0000313" key="8">
    <source>
        <dbReference type="Proteomes" id="UP000469430"/>
    </source>
</evidence>
<dbReference type="InterPro" id="IPR050446">
    <property type="entry name" value="FAD-oxidoreductase/Apoptosis"/>
</dbReference>
<proteinExistence type="predicted"/>
<dbReference type="OrthoDB" id="7809559at2"/>
<dbReference type="InterPro" id="IPR016156">
    <property type="entry name" value="FAD/NAD-linked_Rdtase_dimer_sf"/>
</dbReference>
<dbReference type="InterPro" id="IPR028202">
    <property type="entry name" value="Reductase_C"/>
</dbReference>
<dbReference type="SUPFAM" id="SSF51905">
    <property type="entry name" value="FAD/NAD(P)-binding domain"/>
    <property type="match status" value="2"/>
</dbReference>
<evidence type="ECO:0000256" key="4">
    <source>
        <dbReference type="ARBA" id="ARBA00023002"/>
    </source>
</evidence>
<evidence type="ECO:0000256" key="2">
    <source>
        <dbReference type="ARBA" id="ARBA00022630"/>
    </source>
</evidence>
<gene>
    <name evidence="7" type="ORF">GRI97_01160</name>
</gene>
<dbReference type="SUPFAM" id="SSF55424">
    <property type="entry name" value="FAD/NAD-linked reductases, dimerisation (C-terminal) domain"/>
    <property type="match status" value="1"/>
</dbReference>
<feature type="domain" description="FAD/NAD(P)-binding" evidence="5">
    <location>
        <begin position="43"/>
        <end position="347"/>
    </location>
</feature>
<comment type="caution">
    <text evidence="7">The sequence shown here is derived from an EMBL/GenBank/DDBJ whole genome shotgun (WGS) entry which is preliminary data.</text>
</comment>
<keyword evidence="8" id="KW-1185">Reference proteome</keyword>
<accession>A0A6I4TP86</accession>
<reference evidence="7 8" key="1">
    <citation type="submission" date="2019-12" db="EMBL/GenBank/DDBJ databases">
        <title>Genomic-based taxomic classification of the family Erythrobacteraceae.</title>
        <authorList>
            <person name="Xu L."/>
        </authorList>
    </citation>
    <scope>NUCLEOTIDE SEQUENCE [LARGE SCALE GENOMIC DNA]</scope>
    <source>
        <strain evidence="7 8">S36</strain>
    </source>
</reference>
<dbReference type="Proteomes" id="UP000469430">
    <property type="component" value="Unassembled WGS sequence"/>
</dbReference>
<evidence type="ECO:0000313" key="7">
    <source>
        <dbReference type="EMBL" id="MXO97596.1"/>
    </source>
</evidence>
<feature type="domain" description="Reductase C-terminal" evidence="6">
    <location>
        <begin position="366"/>
        <end position="450"/>
    </location>
</feature>
<dbReference type="PANTHER" id="PTHR43557:SF2">
    <property type="entry name" value="RIESKE DOMAIN-CONTAINING PROTEIN-RELATED"/>
    <property type="match status" value="1"/>
</dbReference>
<dbReference type="GO" id="GO:0016651">
    <property type="term" value="F:oxidoreductase activity, acting on NAD(P)H"/>
    <property type="evidence" value="ECO:0007669"/>
    <property type="project" value="TreeGrafter"/>
</dbReference>
<dbReference type="PRINTS" id="PR00368">
    <property type="entry name" value="FADPNR"/>
</dbReference>
<dbReference type="Gene3D" id="3.50.50.60">
    <property type="entry name" value="FAD/NAD(P)-binding domain"/>
    <property type="match status" value="2"/>
</dbReference>
<keyword evidence="3" id="KW-0274">FAD</keyword>
<dbReference type="PRINTS" id="PR00411">
    <property type="entry name" value="PNDRDTASEI"/>
</dbReference>
<protein>
    <submittedName>
        <fullName evidence="7">NAD(P)-binding protein</fullName>
    </submittedName>
</protein>
<dbReference type="InterPro" id="IPR036188">
    <property type="entry name" value="FAD/NAD-bd_sf"/>
</dbReference>
<name>A0A6I4TP86_9SPHN</name>
<dbReference type="Gene3D" id="3.30.390.30">
    <property type="match status" value="1"/>
</dbReference>
<comment type="cofactor">
    <cofactor evidence="1">
        <name>FAD</name>
        <dbReference type="ChEBI" id="CHEBI:57692"/>
    </cofactor>
</comment>
<evidence type="ECO:0000256" key="1">
    <source>
        <dbReference type="ARBA" id="ARBA00001974"/>
    </source>
</evidence>